<dbReference type="GO" id="GO:0052689">
    <property type="term" value="F:carboxylic ester hydrolase activity"/>
    <property type="evidence" value="ECO:0007669"/>
    <property type="project" value="UniProtKB-ARBA"/>
</dbReference>
<comment type="caution">
    <text evidence="3">The sequence shown here is derived from an EMBL/GenBank/DDBJ whole genome shotgun (WGS) entry which is preliminary data.</text>
</comment>
<dbReference type="PANTHER" id="PTHR22946">
    <property type="entry name" value="DIENELACTONE HYDROLASE DOMAIN-CONTAINING PROTEIN-RELATED"/>
    <property type="match status" value="1"/>
</dbReference>
<name>A0A942TES5_9BACI</name>
<accession>A0A942TES5</accession>
<protein>
    <submittedName>
        <fullName evidence="3">Alpha/beta fold hydrolase</fullName>
    </submittedName>
</protein>
<reference evidence="3 4" key="1">
    <citation type="submission" date="2021-05" db="EMBL/GenBank/DDBJ databases">
        <title>Novel Bacillus species.</title>
        <authorList>
            <person name="Liu G."/>
        </authorList>
    </citation>
    <scope>NUCLEOTIDE SEQUENCE [LARGE SCALE GENOMIC DNA]</scope>
    <source>
        <strain evidence="4">FJAT-49780</strain>
    </source>
</reference>
<dbReference type="RefSeq" id="WP_213125453.1">
    <property type="nucleotide sequence ID" value="NZ_JAGYPG010000002.1"/>
</dbReference>
<dbReference type="InterPro" id="IPR050261">
    <property type="entry name" value="FrsA_esterase"/>
</dbReference>
<dbReference type="Proteomes" id="UP000681414">
    <property type="component" value="Unassembled WGS sequence"/>
</dbReference>
<organism evidence="3 4">
    <name type="scientific">Lederbergia citri</name>
    <dbReference type="NCBI Taxonomy" id="2833580"/>
    <lineage>
        <taxon>Bacteria</taxon>
        <taxon>Bacillati</taxon>
        <taxon>Bacillota</taxon>
        <taxon>Bacilli</taxon>
        <taxon>Bacillales</taxon>
        <taxon>Bacillaceae</taxon>
        <taxon>Lederbergia</taxon>
    </lineage>
</organism>
<dbReference type="EMBL" id="JAGYPG010000002">
    <property type="protein sequence ID" value="MBS4196315.1"/>
    <property type="molecule type" value="Genomic_DNA"/>
</dbReference>
<dbReference type="AlphaFoldDB" id="A0A942TES5"/>
<dbReference type="Pfam" id="PF12146">
    <property type="entry name" value="Hydrolase_4"/>
    <property type="match status" value="1"/>
</dbReference>
<dbReference type="InterPro" id="IPR022742">
    <property type="entry name" value="Hydrolase_4"/>
</dbReference>
<dbReference type="PANTHER" id="PTHR22946:SF9">
    <property type="entry name" value="POLYKETIDE TRANSFERASE AF380"/>
    <property type="match status" value="1"/>
</dbReference>
<dbReference type="SUPFAM" id="SSF53474">
    <property type="entry name" value="alpha/beta-Hydrolases"/>
    <property type="match status" value="1"/>
</dbReference>
<proteinExistence type="predicted"/>
<evidence type="ECO:0000313" key="3">
    <source>
        <dbReference type="EMBL" id="MBS4196315.1"/>
    </source>
</evidence>
<evidence type="ECO:0000256" key="1">
    <source>
        <dbReference type="ARBA" id="ARBA00022801"/>
    </source>
</evidence>
<sequence length="302" mass="33996">MIIFIGIFLLLLGGIAVGLWAMVVKSQTPKRIATNKTPDVPFRDIVIPNGNTKLRGWFIPASSTEKQSPLIILVHGWGSGKTRMLRYVKPLYDAGYAILMFDVRSHGESDGDKAPTVKTFHDDIITAVQYARQMKDIDPNRIVLLGHSFGAFGSIIANTKSLGIRALVTDSMPTRFRTIMEASLSHYKLPYFPLGPIISKMMFIRAGISKKQLKEFHVLEAMDHQKSPVLMIHSKNDNYVPPKDLAYLLDNHKVDGTKKSYLYVESKGHRSSETDPQFWPSVFEFLGRHVNVKENLVTNPID</sequence>
<dbReference type="Gene3D" id="3.40.50.1820">
    <property type="entry name" value="alpha/beta hydrolase"/>
    <property type="match status" value="1"/>
</dbReference>
<keyword evidence="4" id="KW-1185">Reference proteome</keyword>
<dbReference type="InterPro" id="IPR029058">
    <property type="entry name" value="AB_hydrolase_fold"/>
</dbReference>
<feature type="domain" description="Serine aminopeptidase S33" evidence="2">
    <location>
        <begin position="69"/>
        <end position="156"/>
    </location>
</feature>
<evidence type="ECO:0000313" key="4">
    <source>
        <dbReference type="Proteomes" id="UP000681414"/>
    </source>
</evidence>
<gene>
    <name evidence="3" type="ORF">KHA97_14705</name>
</gene>
<evidence type="ECO:0000259" key="2">
    <source>
        <dbReference type="Pfam" id="PF12146"/>
    </source>
</evidence>
<keyword evidence="1 3" id="KW-0378">Hydrolase</keyword>